<gene>
    <name evidence="2" type="ORF">SNAT2548_LOCUS8069</name>
</gene>
<evidence type="ECO:0008006" key="4">
    <source>
        <dbReference type="Google" id="ProtNLM"/>
    </source>
</evidence>
<keyword evidence="3" id="KW-1185">Reference proteome</keyword>
<sequence>MAAEVLEPEEAPEPKAKRPKLTEAGLSELSAHGSVEHRAGLSAGTSCTSPPGEQAKPLGAPRREAVLREQVVRHYVDLLKAQRTQVVKFPRLLSEDDLEQVLRCHRAVLDSGDPAVTNPQNRQHQRKRCLFLHGQDVPRTGQLLGQAPRVLAKMLRAAVAAQEKGQWGSNDRAEDGPLSGIDVRRCSIRVVELWEYEPGGGLVDDYHFDAGSIVTIVCLVNEDFTGGMFQTKEADGRCQTHELSKGDVICFVSHKYHSIAPVTSGRRLALVVELWEGGLSMWCR</sequence>
<dbReference type="Proteomes" id="UP000604046">
    <property type="component" value="Unassembled WGS sequence"/>
</dbReference>
<evidence type="ECO:0000256" key="1">
    <source>
        <dbReference type="SAM" id="MobiDB-lite"/>
    </source>
</evidence>
<proteinExistence type="predicted"/>
<evidence type="ECO:0000313" key="3">
    <source>
        <dbReference type="Proteomes" id="UP000604046"/>
    </source>
</evidence>
<dbReference type="EMBL" id="CAJNDS010000581">
    <property type="protein sequence ID" value="CAE7220599.1"/>
    <property type="molecule type" value="Genomic_DNA"/>
</dbReference>
<organism evidence="2 3">
    <name type="scientific">Symbiodinium natans</name>
    <dbReference type="NCBI Taxonomy" id="878477"/>
    <lineage>
        <taxon>Eukaryota</taxon>
        <taxon>Sar</taxon>
        <taxon>Alveolata</taxon>
        <taxon>Dinophyceae</taxon>
        <taxon>Suessiales</taxon>
        <taxon>Symbiodiniaceae</taxon>
        <taxon>Symbiodinium</taxon>
    </lineage>
</organism>
<comment type="caution">
    <text evidence="2">The sequence shown here is derived from an EMBL/GenBank/DDBJ whole genome shotgun (WGS) entry which is preliminary data.</text>
</comment>
<dbReference type="Gene3D" id="2.60.120.620">
    <property type="entry name" value="q2cbj1_9rhob like domain"/>
    <property type="match status" value="1"/>
</dbReference>
<name>A0A812K4Q1_9DINO</name>
<dbReference type="AlphaFoldDB" id="A0A812K4Q1"/>
<protein>
    <recommendedName>
        <fullName evidence="4">Fe2OG dioxygenase domain-containing protein</fullName>
    </recommendedName>
</protein>
<feature type="compositionally biased region" description="Acidic residues" evidence="1">
    <location>
        <begin position="1"/>
        <end position="11"/>
    </location>
</feature>
<reference evidence="2" key="1">
    <citation type="submission" date="2021-02" db="EMBL/GenBank/DDBJ databases">
        <authorList>
            <person name="Dougan E. K."/>
            <person name="Rhodes N."/>
            <person name="Thang M."/>
            <person name="Chan C."/>
        </authorList>
    </citation>
    <scope>NUCLEOTIDE SEQUENCE</scope>
</reference>
<accession>A0A812K4Q1</accession>
<feature type="region of interest" description="Disordered" evidence="1">
    <location>
        <begin position="1"/>
        <end position="62"/>
    </location>
</feature>
<dbReference type="OrthoDB" id="407955at2759"/>
<evidence type="ECO:0000313" key="2">
    <source>
        <dbReference type="EMBL" id="CAE7220599.1"/>
    </source>
</evidence>